<reference evidence="2 4" key="2">
    <citation type="submission" date="2018-09" db="EMBL/GenBank/DDBJ databases">
        <authorList>
            <person name="Tagini F."/>
        </authorList>
    </citation>
    <scope>NUCLEOTIDE SEQUENCE [LARGE SCALE GENOMIC DNA]</scope>
    <source>
        <strain evidence="2 4">MK4</strain>
    </source>
</reference>
<keyword evidence="4" id="KW-1185">Reference proteome</keyword>
<comment type="caution">
    <text evidence="1">The sequence shown here is derived from an EMBL/GenBank/DDBJ whole genome shotgun (WGS) entry which is preliminary data.</text>
</comment>
<dbReference type="Proteomes" id="UP000192335">
    <property type="component" value="Unassembled WGS sequence"/>
</dbReference>
<protein>
    <submittedName>
        <fullName evidence="1">Uncharacterized protein</fullName>
    </submittedName>
</protein>
<reference evidence="1 3" key="1">
    <citation type="submission" date="2017-02" db="EMBL/GenBank/DDBJ databases">
        <title>Mycobacterium kansasii genomes.</title>
        <authorList>
            <person name="Borowka P."/>
            <person name="Strapagiel D."/>
            <person name="Marciniak B."/>
            <person name="Lach J."/>
            <person name="Bakula Z."/>
            <person name="Van Ingen J."/>
            <person name="Safianowska A."/>
            <person name="Brzostek A."/>
            <person name="Dziadek J."/>
            <person name="Jagielski T."/>
        </authorList>
    </citation>
    <scope>NUCLEOTIDE SEQUENCE [LARGE SCALE GENOMIC DNA]</scope>
    <source>
        <strain evidence="1 3">12MK</strain>
    </source>
</reference>
<accession>A0A8E2LLX8</accession>
<dbReference type="Proteomes" id="UP000271464">
    <property type="component" value="Unassembled WGS sequence"/>
</dbReference>
<organism evidence="1 3">
    <name type="scientific">Mycobacterium persicum</name>
    <dbReference type="NCBI Taxonomy" id="1487726"/>
    <lineage>
        <taxon>Bacteria</taxon>
        <taxon>Bacillati</taxon>
        <taxon>Actinomycetota</taxon>
        <taxon>Actinomycetes</taxon>
        <taxon>Mycobacteriales</taxon>
        <taxon>Mycobacteriaceae</taxon>
        <taxon>Mycobacterium</taxon>
    </lineage>
</organism>
<evidence type="ECO:0000313" key="1">
    <source>
        <dbReference type="EMBL" id="ORC05508.1"/>
    </source>
</evidence>
<dbReference type="EMBL" id="UPHM01000061">
    <property type="protein sequence ID" value="VAZ94494.1"/>
    <property type="molecule type" value="Genomic_DNA"/>
</dbReference>
<name>A0A8E2LLX8_9MYCO</name>
<evidence type="ECO:0000313" key="4">
    <source>
        <dbReference type="Proteomes" id="UP000271464"/>
    </source>
</evidence>
<dbReference type="EMBL" id="MWQA01000001">
    <property type="protein sequence ID" value="ORC05508.1"/>
    <property type="molecule type" value="Genomic_DNA"/>
</dbReference>
<gene>
    <name evidence="1" type="ORF">B4U45_01255</name>
    <name evidence="2" type="ORF">LAUMK4_02841</name>
</gene>
<dbReference type="AlphaFoldDB" id="A0A8E2LLX8"/>
<evidence type="ECO:0000313" key="3">
    <source>
        <dbReference type="Proteomes" id="UP000192335"/>
    </source>
</evidence>
<sequence length="149" mass="15576">MTGVAARFAQRVGRVAENGSLTLAMPVNERIPGDTRANAVTNADITVEQLPAPTDLRDIRATIKQALIRHRHEPSARWALMPLVPLLPKGLAKRLVTVAAGGPGTVVASNLGAIDPAAARPDGTDADYFAHQPGRNHGLAGLRTAGRAA</sequence>
<proteinExistence type="predicted"/>
<evidence type="ECO:0000313" key="2">
    <source>
        <dbReference type="EMBL" id="VAZ94494.1"/>
    </source>
</evidence>